<evidence type="ECO:0000256" key="1">
    <source>
        <dbReference type="SAM" id="MobiDB-lite"/>
    </source>
</evidence>
<feature type="compositionally biased region" description="Polar residues" evidence="1">
    <location>
        <begin position="18"/>
        <end position="29"/>
    </location>
</feature>
<sequence length="2881" mass="323638">MNAGPGQIGGNGDPGSSLKLNGQGTTNLGNKPAHDELSLEQQPYAPIIPDNRTLLAQAPGPRATDAGSGTGPGGAPATSQYRLKVKFVKGKIIFGPAVNNGPKGRSQYQEFKQLAGKRPSTINIFHHLQTSRGFNFNFPTSEANWIADQGAIPNIKMETRNPDTNTFPISIDDQIKELKQSLAPGGSSTQTYSLYVQWFTGLLNWQKGRSHKGQQGYPIIISPVGHEMNVEKTAARYYWWAGQGKKFMELRHLVIEVAKRISTPWGGNLADSITWSINFNNDPPLFREYLEAYPDEYDLILMHDYNSSLAGKSRTAEEMFNKPYGILVGIVNDLKRKYSHLKDKPINIGIGETGHDATRPGQEKWWTSLHTWINKKDVDISYVVPFWVDDFEFDDGAGISRFFEYTVKEGSLSKASVTRMLAGSRYSWNDFFVEKSGQPTLVYFKPGIKATINTITDTRLKQKLSEKLLEAEQRQAGWQAARSLFQDVRFTGKVVTGKSEIFELKEPQPVMIINFLGLASNPVSTWLNQKLGRVAATLSKWTTDFQMEIDSPSGLYYGRLTERDLTSEKLNLYLWNWLVRSNEQGYSSWTLAKDIAFQGNKYNKFELLRHIILLKLSKLASTAIASRGIHFPRNAGESMPAFQMRQVKQVLKLEARSLGYLSSPLAQINMSWAEGLMWKVSSNATAATKYKIFDQAIVRLNEALEFAKTAEDILKTKFRARPFAAAALIARIHQDLGDAYLSKALAAQEIWRNTNNTAMYSSAESLKRQAFTAYREAYKRTPKSPGPQDSKSTYAYDRFRPYVLNLRSIQAIASIEAFNYPMRNSLERRALPAFSRYANVKPGDSIPALVAKLDKLLNSSAPLVSVARSLKPDETHRYIVDPVAGDRYLLEREDSPIVIIDAFKQEVLETRRMLIERKIALLKWQLEEDPSVNKVTQQQIIDALFAQYKSEAAALVSKIYHQPFAGTAVSVDERNKALGIENPKKRLDLIRAVRLSNGGTHLTLAEVYVDKINAGLTELQAALGEGYSVPALFAGLTQGFARRFFVARENAPNPLALNTNQVRDNSTKAYTHKKTYDYVAARVWYAKAERTQVGDNWLLSSTEKRARLEKLYDEILVPAQSTLRGFDAEELKLTMADNLSGRAYIAKNLGDRATYFRLATQALELLDSGPLEYDPDPNKSMARRETAGEAYLLKAKIIKSMVGELEYEDTLKELSKIFQKERAKGMPAPDITSIKTSQGVPQAELAALNYIERTYVPKAGAMVKYESKNEVDLLEGTCKAQRAFVMRDLRMGGYRELLDQAKYIIQHKAIHGNNGPLLKGGRRSTRGEGGHWLAKITVVKVGDMRIGDLAEGFKVTNDAAILASIQELKLRAENQVAITTGQGRSATTRKVVYQSAEQLAGMLKAGDRVNKVIATDADLVDYQLQEIESTAPDINNVRREKLLVGKALYDLNATDAEIHFIRASLNKDKGKIKAFRANAKKALILLAGTLKMNKGYSNPFVIEAGKDKFAGGVPTVVRGYITLANFLAAISGDKRESAKLQPVLQQHFSQFGIQFSPSDHETTVEYHLLQHSTRISRQALALGWNTATGTKRETWIIGRERVAAEKDQDGSELRFTYLFRDLVIKKNLPTGKALDKAVERLELFLSPDDRKEFTALTSTTEGKQDLLVKYQKKFQGIYDAAKTSLEHIRDDSNRAELVDESKVLLAQASASIAADVDDLMAERDILDTEVVNPLRTLLQGNNMLRGRNLVAANHLLGKNIKTVGSITQDIDGYIWQDPITKARRVSPQAERLFTEAVQHLQRTVQTSARRDLIAESRVEIGEIKAIRAGNEMDPAVEMQRVKSAEAEINAGLHLRYIDEKGAQVLSGRSLIVAESGSTRMIMRRGFLRRQMLGRTDQEAQKLLNGTRIRLAVILNSRRGDLVLSAMTDQALMRYVEAADANQSIATYDRKNGSWIFQTEITVTRKIKNGTTKDEKERKLMDGNDQEVERAVLNLQVLPAVRYVLDSNRQTGRSKFETRKLFGDTQVRLGLVGREIYGKEDTQERAHVTRGKRQLEIVAACGIKELTDEVAITRTRIRLVESSDQENDRVELGLVSQATPILMNRNEVAPSGLKAAAQPLADSPNLSSRARLDLKLAKVEAFGRLSFTYRDLPEWGVGDKKADILKRHLYPLTRKLYDALGEYRAQKEEEQSKRLAGQTNGTLKPVTDRVKQAKAKLDAVRAELDTELKGQQLKQKRESANYFYLRAWQEVLPVLTCGRRDLEAVADFWVAQLISVFAEDTKDLLFIAEMYADKAHKSGELRGSQYIDSFFSVADVKSRLAGLFNEKPHLKPWETVYKANQAIDALFAGMQLIAQRSWISKKDRQSIGKLLKKDLKDFIDRIKDKIPKRNVLVLASALNKASDLKSWGTMGWALDATWEYSVIGAGLLDQVSKRFKATNLPIDSKLRRQLGANCITRAEMMRYKHEPFWRSSSSQAHPDIDYDQAEKLYLLALTHLETDAEKERAANPKAESKEETATAFSILTLRAKAHVGLANLYADQDWESGRSRTKAQDHLDEADKDLKLIEQLGSWTSEQDQLKRSYFQALRIKRNIYDVRASLAYSATHYVSSGVDSHNLTAKVEIPFWNGRLRFSPELNLQKVTGVDDWLAQPILSLSAHGNLGGYKGGLFNLSHSWLIPTTEQQANLDFRTDISLKLRDHLTIQASHHHQEFDNYSKWSVWAGIYTRPASFFPNAIHTALNKVVLGWENVVYSYPDTYTPPENPSMPEMRSRLGNTSSVRVGIEDIDLPAFWGVLPGWTSLSWSVNMPIEPLTMRLSEDFKTNEADPTYDNALFMFDHRLSITPPFKDPFFGWLLRIDATFNIGIDKDLNLKQFGGGVQATINF</sequence>
<dbReference type="EMBL" id="MEUI01000026">
    <property type="protein sequence ID" value="OGC33901.1"/>
    <property type="molecule type" value="Genomic_DNA"/>
</dbReference>
<dbReference type="InterPro" id="IPR017853">
    <property type="entry name" value="GH"/>
</dbReference>
<proteinExistence type="predicted"/>
<reference evidence="2 3" key="1">
    <citation type="journal article" date="2016" name="Nat. Commun.">
        <title>Thousands of microbial genomes shed light on interconnected biogeochemical processes in an aquifer system.</title>
        <authorList>
            <person name="Anantharaman K."/>
            <person name="Brown C.T."/>
            <person name="Hug L.A."/>
            <person name="Sharon I."/>
            <person name="Castelle C.J."/>
            <person name="Probst A.J."/>
            <person name="Thomas B.C."/>
            <person name="Singh A."/>
            <person name="Wilkins M.J."/>
            <person name="Karaoz U."/>
            <person name="Brodie E.L."/>
            <person name="Williams K.H."/>
            <person name="Hubbard S.S."/>
            <person name="Banfield J.F."/>
        </authorList>
    </citation>
    <scope>NUCLEOTIDE SEQUENCE [LARGE SCALE GENOMIC DNA]</scope>
</reference>
<comment type="caution">
    <text evidence="2">The sequence shown here is derived from an EMBL/GenBank/DDBJ whole genome shotgun (WGS) entry which is preliminary data.</text>
</comment>
<accession>A0A1F4TME6</accession>
<gene>
    <name evidence="2" type="ORF">A2462_01355</name>
</gene>
<evidence type="ECO:0000313" key="2">
    <source>
        <dbReference type="EMBL" id="OGC33901.1"/>
    </source>
</evidence>
<organism evidence="2 3">
    <name type="scientific">candidate division WOR-1 bacterium RIFOXYC2_FULL_41_25</name>
    <dbReference type="NCBI Taxonomy" id="1802586"/>
    <lineage>
        <taxon>Bacteria</taxon>
        <taxon>Bacillati</taxon>
        <taxon>Saganbacteria</taxon>
    </lineage>
</organism>
<feature type="compositionally biased region" description="Gly residues" evidence="1">
    <location>
        <begin position="1"/>
        <end position="13"/>
    </location>
</feature>
<protein>
    <submittedName>
        <fullName evidence="2">Uncharacterized protein</fullName>
    </submittedName>
</protein>
<dbReference type="SUPFAM" id="SSF51445">
    <property type="entry name" value="(Trans)glycosidases"/>
    <property type="match status" value="1"/>
</dbReference>
<evidence type="ECO:0000313" key="3">
    <source>
        <dbReference type="Proteomes" id="UP000177309"/>
    </source>
</evidence>
<name>A0A1F4TME6_UNCSA</name>
<feature type="region of interest" description="Disordered" evidence="1">
    <location>
        <begin position="1"/>
        <end position="36"/>
    </location>
</feature>
<dbReference type="Gene3D" id="3.20.20.80">
    <property type="entry name" value="Glycosidases"/>
    <property type="match status" value="1"/>
</dbReference>
<feature type="region of interest" description="Disordered" evidence="1">
    <location>
        <begin position="57"/>
        <end position="78"/>
    </location>
</feature>
<dbReference type="Proteomes" id="UP000177309">
    <property type="component" value="Unassembled WGS sequence"/>
</dbReference>